<sequence>MLSEERIAALRQQVANAIADELIRANINWASFDQLVEPSLCIEAKFQDGLAGEPSAERQPLPGLAISQVIDLTRVAPPRPSLTPRACNSRRTVCQRRAESTSGIIVPSSRGHTPAASRDTVNQTSNNERDRDATNESSDTASDGEDHENGARMAISGLRPSRQDMPIVEDNTQRQMQVRSENFPKRRKAEAIGYAMKPSTLDKLIIGIWEQLHSGASINPVEILGQFTAPPLLRDSIEPSQDNAGLSPSKFRA</sequence>
<gene>
    <name evidence="1" type="ORF">NUW58_g472</name>
</gene>
<accession>A0ACC1PQH9</accession>
<name>A0ACC1PQH9_9PEZI</name>
<dbReference type="EMBL" id="JAPDGR010000040">
    <property type="protein sequence ID" value="KAJ2997964.1"/>
    <property type="molecule type" value="Genomic_DNA"/>
</dbReference>
<keyword evidence="2" id="KW-1185">Reference proteome</keyword>
<reference evidence="1" key="1">
    <citation type="submission" date="2022-10" db="EMBL/GenBank/DDBJ databases">
        <title>Genome Sequence of Xylaria curta.</title>
        <authorList>
            <person name="Buettner E."/>
        </authorList>
    </citation>
    <scope>NUCLEOTIDE SEQUENCE</scope>
    <source>
        <strain evidence="1">Babe10</strain>
    </source>
</reference>
<dbReference type="Proteomes" id="UP001143856">
    <property type="component" value="Unassembled WGS sequence"/>
</dbReference>
<evidence type="ECO:0000313" key="2">
    <source>
        <dbReference type="Proteomes" id="UP001143856"/>
    </source>
</evidence>
<protein>
    <submittedName>
        <fullName evidence="1">Uncharacterized protein</fullName>
    </submittedName>
</protein>
<evidence type="ECO:0000313" key="1">
    <source>
        <dbReference type="EMBL" id="KAJ2997964.1"/>
    </source>
</evidence>
<comment type="caution">
    <text evidence="1">The sequence shown here is derived from an EMBL/GenBank/DDBJ whole genome shotgun (WGS) entry which is preliminary data.</text>
</comment>
<organism evidence="1 2">
    <name type="scientific">Xylaria curta</name>
    <dbReference type="NCBI Taxonomy" id="42375"/>
    <lineage>
        <taxon>Eukaryota</taxon>
        <taxon>Fungi</taxon>
        <taxon>Dikarya</taxon>
        <taxon>Ascomycota</taxon>
        <taxon>Pezizomycotina</taxon>
        <taxon>Sordariomycetes</taxon>
        <taxon>Xylariomycetidae</taxon>
        <taxon>Xylariales</taxon>
        <taxon>Xylariaceae</taxon>
        <taxon>Xylaria</taxon>
    </lineage>
</organism>
<proteinExistence type="predicted"/>